<dbReference type="Gene3D" id="3.40.50.2000">
    <property type="entry name" value="Glycogen Phosphorylase B"/>
    <property type="match status" value="2"/>
</dbReference>
<dbReference type="AlphaFoldDB" id="A0A833QK75"/>
<reference evidence="3" key="1">
    <citation type="submission" date="2020-01" db="EMBL/GenBank/DDBJ databases">
        <title>Genome sequence of Kobresia littledalei, the first chromosome-level genome in the family Cyperaceae.</title>
        <authorList>
            <person name="Qu G."/>
        </authorList>
    </citation>
    <scope>NUCLEOTIDE SEQUENCE</scope>
    <source>
        <strain evidence="3">C.B.Clarke</strain>
        <tissue evidence="3">Leaf</tissue>
    </source>
</reference>
<evidence type="ECO:0000313" key="3">
    <source>
        <dbReference type="EMBL" id="KAF3328135.1"/>
    </source>
</evidence>
<evidence type="ECO:0000313" key="4">
    <source>
        <dbReference type="Proteomes" id="UP000623129"/>
    </source>
</evidence>
<sequence>MDEPNGASSISSPSPVEIDRYFDSSERLPGEIVSTELSRSLENALNLHPSNSVTNENTTHPGPKCHVNISDEKQKVLSRIATIKHDGTVLLDFLDNEDATIHFEDDYTQAPYLERIGTVDFQHRPPMQIVILIVGTRGDVQPFLAIAKRLKELRHRVRLATHANFEQFVLDAGVEFYPLGGDPKVLAEYMVKNKGFLPSHPSEVQNQRNQIKDIVFSMHSACTKRDPVTGAPFKVDAIIANPPAYGHEHVAEALNVPLHVFFTMPWTPTGEFAHPLSRIKHPPGAAGYKLSYYVVDLMIWLGIRDIINDFRKTDLKLESIGFNTVSENALNTPHGYIWSPSLVPKPKDWGPKVDVVGFCFLDLASNYTPPEELVKWLEAGEKPIYFGFGSLPVEEPEKLTETIVEALEARGQRGIINKGWGGLGKLERPRDFVYLLDNVPHDWLFLQCKAVVHHGGAGTTAAGLKAAVLSLSLSHTHTDTHVRMHAACTPTNTAELS</sequence>
<dbReference type="InterPro" id="IPR002213">
    <property type="entry name" value="UDP_glucos_trans"/>
</dbReference>
<accession>A0A833QK75</accession>
<dbReference type="EMBL" id="SWLB01000016">
    <property type="protein sequence ID" value="KAF3328135.1"/>
    <property type="molecule type" value="Genomic_DNA"/>
</dbReference>
<keyword evidence="1 3" id="KW-0808">Transferase</keyword>
<gene>
    <name evidence="3" type="ORF">FCM35_KLT06741</name>
</gene>
<dbReference type="InterPro" id="IPR050426">
    <property type="entry name" value="Glycosyltransferase_28"/>
</dbReference>
<organism evidence="3 4">
    <name type="scientific">Carex littledalei</name>
    <dbReference type="NCBI Taxonomy" id="544730"/>
    <lineage>
        <taxon>Eukaryota</taxon>
        <taxon>Viridiplantae</taxon>
        <taxon>Streptophyta</taxon>
        <taxon>Embryophyta</taxon>
        <taxon>Tracheophyta</taxon>
        <taxon>Spermatophyta</taxon>
        <taxon>Magnoliopsida</taxon>
        <taxon>Liliopsida</taxon>
        <taxon>Poales</taxon>
        <taxon>Cyperaceae</taxon>
        <taxon>Cyperoideae</taxon>
        <taxon>Cariceae</taxon>
        <taxon>Carex</taxon>
        <taxon>Carex subgen. Euthyceras</taxon>
    </lineage>
</organism>
<dbReference type="GO" id="GO:0005975">
    <property type="term" value="P:carbohydrate metabolic process"/>
    <property type="evidence" value="ECO:0007669"/>
    <property type="project" value="InterPro"/>
</dbReference>
<dbReference type="SUPFAM" id="SSF53756">
    <property type="entry name" value="UDP-Glycosyltransferase/glycogen phosphorylase"/>
    <property type="match status" value="1"/>
</dbReference>
<evidence type="ECO:0000259" key="2">
    <source>
        <dbReference type="Pfam" id="PF03033"/>
    </source>
</evidence>
<dbReference type="InterPro" id="IPR004276">
    <property type="entry name" value="GlycoTrans_28_N"/>
</dbReference>
<keyword evidence="4" id="KW-1185">Reference proteome</keyword>
<protein>
    <submittedName>
        <fullName evidence="3">Sterol 3-beta-glucosyltransferase UGT80A2 isoform X2</fullName>
    </submittedName>
</protein>
<dbReference type="FunFam" id="3.40.50.2000:FF:000009">
    <property type="entry name" value="Sterol 3-beta-glucosyltransferase UGT80A2"/>
    <property type="match status" value="1"/>
</dbReference>
<comment type="caution">
    <text evidence="3">The sequence shown here is derived from an EMBL/GenBank/DDBJ whole genome shotgun (WGS) entry which is preliminary data.</text>
</comment>
<name>A0A833QK75_9POAL</name>
<dbReference type="Pfam" id="PF03033">
    <property type="entry name" value="Glyco_transf_28"/>
    <property type="match status" value="1"/>
</dbReference>
<evidence type="ECO:0000256" key="1">
    <source>
        <dbReference type="ARBA" id="ARBA00022679"/>
    </source>
</evidence>
<dbReference type="PANTHER" id="PTHR48050">
    <property type="entry name" value="STEROL 3-BETA-GLUCOSYLTRANSFERASE"/>
    <property type="match status" value="1"/>
</dbReference>
<dbReference type="Proteomes" id="UP000623129">
    <property type="component" value="Unassembled WGS sequence"/>
</dbReference>
<proteinExistence type="predicted"/>
<dbReference type="PANTHER" id="PTHR48050:SF13">
    <property type="entry name" value="STEROL 3-BETA-GLUCOSYLTRANSFERASE UGT80A2"/>
    <property type="match status" value="1"/>
</dbReference>
<dbReference type="CDD" id="cd03784">
    <property type="entry name" value="GT1_Gtf-like"/>
    <property type="match status" value="1"/>
</dbReference>
<feature type="domain" description="Glycosyltransferase family 28 N-terminal" evidence="2">
    <location>
        <begin position="129"/>
        <end position="271"/>
    </location>
</feature>
<dbReference type="GO" id="GO:0016906">
    <property type="term" value="F:sterol 3-beta-glucosyltransferase activity"/>
    <property type="evidence" value="ECO:0007669"/>
    <property type="project" value="UniProtKB-ARBA"/>
</dbReference>
<dbReference type="OrthoDB" id="621116at2759"/>